<gene>
    <name evidence="1" type="ORF">tloyanaT_25980</name>
</gene>
<sequence length="85" mass="9654">MNQPIINLSQVIAPNVLVPHNQDWSSQDMKATNQLNVFRMRLVMHDACLLFVASTNPSLVANSQLRKATQEVFFWKRTAQEVSNA</sequence>
<dbReference type="EMBL" id="BSSV01000006">
    <property type="protein sequence ID" value="GLX86345.1"/>
    <property type="molecule type" value="Genomic_DNA"/>
</dbReference>
<name>A0ABQ6HFS5_9GAMM</name>
<proteinExistence type="predicted"/>
<accession>A0ABQ6HFS5</accession>
<comment type="caution">
    <text evidence="1">The sequence shown here is derived from an EMBL/GenBank/DDBJ whole genome shotgun (WGS) entry which is preliminary data.</text>
</comment>
<evidence type="ECO:0000313" key="1">
    <source>
        <dbReference type="EMBL" id="GLX86345.1"/>
    </source>
</evidence>
<evidence type="ECO:0000313" key="2">
    <source>
        <dbReference type="Proteomes" id="UP001157134"/>
    </source>
</evidence>
<dbReference type="Proteomes" id="UP001157134">
    <property type="component" value="Unassembled WGS sequence"/>
</dbReference>
<organism evidence="1 2">
    <name type="scientific">Thalassotalea loyana</name>
    <dbReference type="NCBI Taxonomy" id="280483"/>
    <lineage>
        <taxon>Bacteria</taxon>
        <taxon>Pseudomonadati</taxon>
        <taxon>Pseudomonadota</taxon>
        <taxon>Gammaproteobacteria</taxon>
        <taxon>Alteromonadales</taxon>
        <taxon>Colwelliaceae</taxon>
        <taxon>Thalassotalea</taxon>
    </lineage>
</organism>
<protein>
    <submittedName>
        <fullName evidence="1">Uncharacterized protein</fullName>
    </submittedName>
</protein>
<dbReference type="RefSeq" id="WP_284299309.1">
    <property type="nucleotide sequence ID" value="NZ_BSSV01000006.1"/>
</dbReference>
<keyword evidence="2" id="KW-1185">Reference proteome</keyword>
<reference evidence="1 2" key="1">
    <citation type="submission" date="2023-03" db="EMBL/GenBank/DDBJ databases">
        <title>Thalassotalea loyana LMG 22536T draft genome sequence.</title>
        <authorList>
            <person name="Sawabe T."/>
        </authorList>
    </citation>
    <scope>NUCLEOTIDE SEQUENCE [LARGE SCALE GENOMIC DNA]</scope>
    <source>
        <strain evidence="1 2">LMG 22536</strain>
    </source>
</reference>